<protein>
    <submittedName>
        <fullName evidence="1">Uncharacterized protein</fullName>
    </submittedName>
</protein>
<proteinExistence type="predicted"/>
<accession>A0ACB7ZDV1</accession>
<gene>
    <name evidence="1" type="ORF">Vadar_024709</name>
</gene>
<dbReference type="Proteomes" id="UP000828048">
    <property type="component" value="Chromosome 12"/>
</dbReference>
<sequence length="434" mass="46737">MPSAIYGNDFNSCFPLSSPGSPSASNLGLSMSIAPTLLKHDNIVSNSVNSGIVDGSKTKIFMDMISSPAIDRNSSHKVSSSDELVAATVSNSDHLEIQEGDTPAVIKIKGLSKKSIEQGPVTEWALGTQKNKVWVAKNGRSEIGPSVIHQGSEILTASKELGEVVPCANQFLDLQSMDNQVPTIETSVKGSFSDIGVSSPGNLGTSESKMKESDAQVLSGVSEDTSDPLIVSVDLPSSSSTHEGNAAFDFLPDVLGEGMTDPEAVFQALTALEIANSKKASIVESKLWKENAVAATKNCLPSDWDFVHNGDNGPVARMVVAWRAHGSVVRKLFASEQMILLSVEIDMKCFFMSVTYGFNQVNSRRQLWVDLRSCFGLVGAHPWILIGDFNPVRRQNEKSDPNLFDANAASEFNCCLEDIEMEDLNSKGLVYLVK</sequence>
<evidence type="ECO:0000313" key="1">
    <source>
        <dbReference type="EMBL" id="KAH7864020.1"/>
    </source>
</evidence>
<comment type="caution">
    <text evidence="1">The sequence shown here is derived from an EMBL/GenBank/DDBJ whole genome shotgun (WGS) entry which is preliminary data.</text>
</comment>
<reference evidence="1 2" key="1">
    <citation type="journal article" date="2021" name="Hortic Res">
        <title>High-quality reference genome and annotation aids understanding of berry development for evergreen blueberry (Vaccinium darrowii).</title>
        <authorList>
            <person name="Yu J."/>
            <person name="Hulse-Kemp A.M."/>
            <person name="Babiker E."/>
            <person name="Staton M."/>
        </authorList>
    </citation>
    <scope>NUCLEOTIDE SEQUENCE [LARGE SCALE GENOMIC DNA]</scope>
    <source>
        <strain evidence="2">cv. NJ 8807/NJ 8810</strain>
        <tissue evidence="1">Young leaf</tissue>
    </source>
</reference>
<keyword evidence="2" id="KW-1185">Reference proteome</keyword>
<dbReference type="EMBL" id="CM037162">
    <property type="protein sequence ID" value="KAH7864020.1"/>
    <property type="molecule type" value="Genomic_DNA"/>
</dbReference>
<name>A0ACB7ZDV1_9ERIC</name>
<evidence type="ECO:0000313" key="2">
    <source>
        <dbReference type="Proteomes" id="UP000828048"/>
    </source>
</evidence>
<organism evidence="1 2">
    <name type="scientific">Vaccinium darrowii</name>
    <dbReference type="NCBI Taxonomy" id="229202"/>
    <lineage>
        <taxon>Eukaryota</taxon>
        <taxon>Viridiplantae</taxon>
        <taxon>Streptophyta</taxon>
        <taxon>Embryophyta</taxon>
        <taxon>Tracheophyta</taxon>
        <taxon>Spermatophyta</taxon>
        <taxon>Magnoliopsida</taxon>
        <taxon>eudicotyledons</taxon>
        <taxon>Gunneridae</taxon>
        <taxon>Pentapetalae</taxon>
        <taxon>asterids</taxon>
        <taxon>Ericales</taxon>
        <taxon>Ericaceae</taxon>
        <taxon>Vaccinioideae</taxon>
        <taxon>Vaccinieae</taxon>
        <taxon>Vaccinium</taxon>
    </lineage>
</organism>